<comment type="caution">
    <text evidence="1">The sequence shown here is derived from an EMBL/GenBank/DDBJ whole genome shotgun (WGS) entry which is preliminary data.</text>
</comment>
<evidence type="ECO:0000313" key="2">
    <source>
        <dbReference type="Proteomes" id="UP000576152"/>
    </source>
</evidence>
<gene>
    <name evidence="1" type="ORF">FHS00_002136</name>
</gene>
<dbReference type="Proteomes" id="UP000576152">
    <property type="component" value="Unassembled WGS sequence"/>
</dbReference>
<reference evidence="1 2" key="1">
    <citation type="submission" date="2020-08" db="EMBL/GenBank/DDBJ databases">
        <title>Genomic Encyclopedia of Type Strains, Phase III (KMG-III): the genomes of soil and plant-associated and newly described type strains.</title>
        <authorList>
            <person name="Whitman W."/>
        </authorList>
    </citation>
    <scope>NUCLEOTIDE SEQUENCE [LARGE SCALE GENOMIC DNA]</scope>
    <source>
        <strain evidence="1 2">CECT 8572</strain>
    </source>
</reference>
<sequence length="47" mass="5147">MSTPLAVILFASILAAFAADHYWFEGHGALAAGRAGLEAIRWLAFWR</sequence>
<evidence type="ECO:0000313" key="1">
    <source>
        <dbReference type="EMBL" id="MBB3712548.1"/>
    </source>
</evidence>
<organism evidence="1 2">
    <name type="scientific">Limimaricola variabilis</name>
    <dbReference type="NCBI Taxonomy" id="1492771"/>
    <lineage>
        <taxon>Bacteria</taxon>
        <taxon>Pseudomonadati</taxon>
        <taxon>Pseudomonadota</taxon>
        <taxon>Alphaproteobacteria</taxon>
        <taxon>Rhodobacterales</taxon>
        <taxon>Paracoccaceae</taxon>
        <taxon>Limimaricola</taxon>
    </lineage>
</organism>
<accession>A0ABR6HPS6</accession>
<dbReference type="EMBL" id="JACIBX010000007">
    <property type="protein sequence ID" value="MBB3712548.1"/>
    <property type="molecule type" value="Genomic_DNA"/>
</dbReference>
<dbReference type="RefSeq" id="WP_183472909.1">
    <property type="nucleotide sequence ID" value="NZ_CP139691.1"/>
</dbReference>
<name>A0ABR6HPS6_9RHOB</name>
<proteinExistence type="predicted"/>
<protein>
    <recommendedName>
        <fullName evidence="3">Glyceraldehyde-3-phosphate dehydrogenase</fullName>
    </recommendedName>
</protein>
<evidence type="ECO:0008006" key="3">
    <source>
        <dbReference type="Google" id="ProtNLM"/>
    </source>
</evidence>
<keyword evidence="2" id="KW-1185">Reference proteome</keyword>